<reference evidence="2 3" key="1">
    <citation type="journal article" date="2014" name="Am. J. Bot.">
        <title>Genome assembly and annotation for red clover (Trifolium pratense; Fabaceae).</title>
        <authorList>
            <person name="Istvanek J."/>
            <person name="Jaros M."/>
            <person name="Krenek A."/>
            <person name="Repkova J."/>
        </authorList>
    </citation>
    <scope>NUCLEOTIDE SEQUENCE [LARGE SCALE GENOMIC DNA]</scope>
    <source>
        <strain evidence="3">cv. Tatra</strain>
        <tissue evidence="2">Young leaves</tissue>
    </source>
</reference>
<reference evidence="2 3" key="2">
    <citation type="journal article" date="2017" name="Front. Plant Sci.">
        <title>Gene Classification and Mining of Molecular Markers Useful in Red Clover (Trifolium pratense) Breeding.</title>
        <authorList>
            <person name="Istvanek J."/>
            <person name="Dluhosova J."/>
            <person name="Dluhos P."/>
            <person name="Patkova L."/>
            <person name="Nedelnik J."/>
            <person name="Repkova J."/>
        </authorList>
    </citation>
    <scope>NUCLEOTIDE SEQUENCE [LARGE SCALE GENOMIC DNA]</scope>
    <source>
        <strain evidence="3">cv. Tatra</strain>
        <tissue evidence="2">Young leaves</tissue>
    </source>
</reference>
<proteinExistence type="predicted"/>
<organism evidence="2 3">
    <name type="scientific">Trifolium pratense</name>
    <name type="common">Red clover</name>
    <dbReference type="NCBI Taxonomy" id="57577"/>
    <lineage>
        <taxon>Eukaryota</taxon>
        <taxon>Viridiplantae</taxon>
        <taxon>Streptophyta</taxon>
        <taxon>Embryophyta</taxon>
        <taxon>Tracheophyta</taxon>
        <taxon>Spermatophyta</taxon>
        <taxon>Magnoliopsida</taxon>
        <taxon>eudicotyledons</taxon>
        <taxon>Gunneridae</taxon>
        <taxon>Pentapetalae</taxon>
        <taxon>rosids</taxon>
        <taxon>fabids</taxon>
        <taxon>Fabales</taxon>
        <taxon>Fabaceae</taxon>
        <taxon>Papilionoideae</taxon>
        <taxon>50 kb inversion clade</taxon>
        <taxon>NPAAA clade</taxon>
        <taxon>Hologalegina</taxon>
        <taxon>IRL clade</taxon>
        <taxon>Trifolieae</taxon>
        <taxon>Trifolium</taxon>
    </lineage>
</organism>
<gene>
    <name evidence="2" type="ORF">L195_g033387</name>
</gene>
<sequence>MDGGDARLARPRRGRFCHAHANIVPQPSVDDDNDSHEATRKEEGFNGEKLKEEKNVVDRKEEERGVFVNNEKQRKLEEGINVSNGDNDSRKLTNEKSLSSNKEPEKKERRGRGGFRNVMNKGMAKGGRKNLLNFACYNSSTQSYAEGSFNKVVAKTT</sequence>
<evidence type="ECO:0000256" key="1">
    <source>
        <dbReference type="SAM" id="MobiDB-lite"/>
    </source>
</evidence>
<feature type="region of interest" description="Disordered" evidence="1">
    <location>
        <begin position="1"/>
        <end position="123"/>
    </location>
</feature>
<dbReference type="AlphaFoldDB" id="A0A2K3LFW6"/>
<dbReference type="Proteomes" id="UP000236291">
    <property type="component" value="Unassembled WGS sequence"/>
</dbReference>
<feature type="compositionally biased region" description="Basic and acidic residues" evidence="1">
    <location>
        <begin position="35"/>
        <end position="78"/>
    </location>
</feature>
<protein>
    <submittedName>
        <fullName evidence="2">Uncharacterized protein</fullName>
    </submittedName>
</protein>
<evidence type="ECO:0000313" key="3">
    <source>
        <dbReference type="Proteomes" id="UP000236291"/>
    </source>
</evidence>
<evidence type="ECO:0000313" key="2">
    <source>
        <dbReference type="EMBL" id="PNX77420.1"/>
    </source>
</evidence>
<name>A0A2K3LFW6_TRIPR</name>
<feature type="compositionally biased region" description="Basic residues" evidence="1">
    <location>
        <begin position="9"/>
        <end position="18"/>
    </location>
</feature>
<comment type="caution">
    <text evidence="2">The sequence shown here is derived from an EMBL/GenBank/DDBJ whole genome shotgun (WGS) entry which is preliminary data.</text>
</comment>
<dbReference type="EMBL" id="ASHM01032335">
    <property type="protein sequence ID" value="PNX77420.1"/>
    <property type="molecule type" value="Genomic_DNA"/>
</dbReference>
<accession>A0A2K3LFW6</accession>